<dbReference type="PANTHER" id="PTHR34978:SF3">
    <property type="entry name" value="SLR0241 PROTEIN"/>
    <property type="match status" value="1"/>
</dbReference>
<keyword evidence="2" id="KW-1133">Transmembrane helix</keyword>
<reference evidence="4 5" key="1">
    <citation type="submission" date="2024-03" db="EMBL/GenBank/DDBJ databases">
        <title>Human intestinal bacterial collection.</title>
        <authorList>
            <person name="Pauvert C."/>
            <person name="Hitch T.C.A."/>
            <person name="Clavel T."/>
        </authorList>
    </citation>
    <scope>NUCLEOTIDE SEQUENCE [LARGE SCALE GENOMIC DNA]</scope>
    <source>
        <strain evidence="4 5">CLA-AP-H29</strain>
    </source>
</reference>
<feature type="transmembrane region" description="Helical" evidence="2">
    <location>
        <begin position="147"/>
        <end position="168"/>
    </location>
</feature>
<dbReference type="EMBL" id="JBBMFK010000006">
    <property type="protein sequence ID" value="MEQ2442882.1"/>
    <property type="molecule type" value="Genomic_DNA"/>
</dbReference>
<evidence type="ECO:0000256" key="1">
    <source>
        <dbReference type="SAM" id="MobiDB-lite"/>
    </source>
</evidence>
<protein>
    <submittedName>
        <fullName evidence="4">M56 family metallopeptidase</fullName>
    </submittedName>
</protein>
<evidence type="ECO:0000313" key="4">
    <source>
        <dbReference type="EMBL" id="MEQ2442882.1"/>
    </source>
</evidence>
<proteinExistence type="predicted"/>
<dbReference type="InterPro" id="IPR052173">
    <property type="entry name" value="Beta-lactam_resp_regulator"/>
</dbReference>
<gene>
    <name evidence="4" type="ORF">WMO64_05320</name>
</gene>
<dbReference type="RefSeq" id="WP_294517408.1">
    <property type="nucleotide sequence ID" value="NZ_JBBMFK010000006.1"/>
</dbReference>
<feature type="region of interest" description="Disordered" evidence="1">
    <location>
        <begin position="80"/>
        <end position="130"/>
    </location>
</feature>
<dbReference type="CDD" id="cd07341">
    <property type="entry name" value="M56_BlaR1_MecR1_like"/>
    <property type="match status" value="1"/>
</dbReference>
<comment type="caution">
    <text evidence="4">The sequence shown here is derived from an EMBL/GenBank/DDBJ whole genome shotgun (WGS) entry which is preliminary data.</text>
</comment>
<evidence type="ECO:0000259" key="3">
    <source>
        <dbReference type="Pfam" id="PF05569"/>
    </source>
</evidence>
<dbReference type="PANTHER" id="PTHR34978">
    <property type="entry name" value="POSSIBLE SENSOR-TRANSDUCER PROTEIN BLAR"/>
    <property type="match status" value="1"/>
</dbReference>
<sequence>MTDFLARLGTLSLGGGVAVLLLIGAGRMSRNRYAARWRCRAWSILCLLMILPVPMFALPNPVKTPSTLIRLQLPADHAVSNRPTLETGERQPDPQDNGGHAAGNPASPTGTTSAQSPQHQSTPQVSQVPQTPAAAAVHSFSVPAMLLAIWVTGMVVLLVRHVAAHLIFCRWLKRWAAPVTDREIIQVFRRTGDRLGLRRRPALLSCPGLASPMLCGLFRPVLLLPQRETHGEELELTLEHELTHYRRRDVWWKALALLANAVHWFNPFMWWMVRRVEYDLELACDDAVLQTRGQAGRAIYGRTVLDALEALSAQSFEKK</sequence>
<evidence type="ECO:0000256" key="2">
    <source>
        <dbReference type="SAM" id="Phobius"/>
    </source>
</evidence>
<organism evidence="4 5">
    <name type="scientific">Pseudoflavonifractor intestinihominis</name>
    <dbReference type="NCBI Taxonomy" id="3133171"/>
    <lineage>
        <taxon>Bacteria</taxon>
        <taxon>Bacillati</taxon>
        <taxon>Bacillota</taxon>
        <taxon>Clostridia</taxon>
        <taxon>Eubacteriales</taxon>
        <taxon>Oscillospiraceae</taxon>
        <taxon>Pseudoflavonifractor</taxon>
    </lineage>
</organism>
<keyword evidence="5" id="KW-1185">Reference proteome</keyword>
<accession>A0ABV1E6F0</accession>
<dbReference type="Proteomes" id="UP001464378">
    <property type="component" value="Unassembled WGS sequence"/>
</dbReference>
<feature type="transmembrane region" description="Helical" evidence="2">
    <location>
        <begin position="6"/>
        <end position="25"/>
    </location>
</feature>
<keyword evidence="2" id="KW-0812">Transmembrane</keyword>
<feature type="domain" description="Peptidase M56" evidence="3">
    <location>
        <begin position="110"/>
        <end position="313"/>
    </location>
</feature>
<dbReference type="Pfam" id="PF05569">
    <property type="entry name" value="Peptidase_M56"/>
    <property type="match status" value="1"/>
</dbReference>
<keyword evidence="2" id="KW-0472">Membrane</keyword>
<name>A0ABV1E6F0_9FIRM</name>
<evidence type="ECO:0000313" key="5">
    <source>
        <dbReference type="Proteomes" id="UP001464378"/>
    </source>
</evidence>
<feature type="transmembrane region" description="Helical" evidence="2">
    <location>
        <begin position="250"/>
        <end position="273"/>
    </location>
</feature>
<feature type="compositionally biased region" description="Polar residues" evidence="1">
    <location>
        <begin position="106"/>
        <end position="130"/>
    </location>
</feature>
<feature type="transmembrane region" description="Helical" evidence="2">
    <location>
        <begin position="37"/>
        <end position="58"/>
    </location>
</feature>
<dbReference type="InterPro" id="IPR008756">
    <property type="entry name" value="Peptidase_M56"/>
</dbReference>